<dbReference type="GeneID" id="5017193"/>
<dbReference type="eggNOG" id="ENOG502STRH">
    <property type="taxonomic scope" value="Eukaryota"/>
</dbReference>
<evidence type="ECO:0000313" key="3">
    <source>
        <dbReference type="EMBL" id="CAK64011.1"/>
    </source>
</evidence>
<organism evidence="3 4">
    <name type="scientific">Paramecium tetraurelia</name>
    <dbReference type="NCBI Taxonomy" id="5888"/>
    <lineage>
        <taxon>Eukaryota</taxon>
        <taxon>Sar</taxon>
        <taxon>Alveolata</taxon>
        <taxon>Ciliophora</taxon>
        <taxon>Intramacronucleata</taxon>
        <taxon>Oligohymenophorea</taxon>
        <taxon>Peniculida</taxon>
        <taxon>Parameciidae</taxon>
        <taxon>Paramecium</taxon>
    </lineage>
</organism>
<dbReference type="HOGENOM" id="CLU_845823_0_0_1"/>
<reference evidence="3 4" key="1">
    <citation type="journal article" date="2006" name="Nature">
        <title>Global trends of whole-genome duplications revealed by the ciliate Paramecium tetraurelia.</title>
        <authorList>
            <consortium name="Genoscope"/>
            <person name="Aury J.-M."/>
            <person name="Jaillon O."/>
            <person name="Duret L."/>
            <person name="Noel B."/>
            <person name="Jubin C."/>
            <person name="Porcel B.M."/>
            <person name="Segurens B."/>
            <person name="Daubin V."/>
            <person name="Anthouard V."/>
            <person name="Aiach N."/>
            <person name="Arnaiz O."/>
            <person name="Billaut A."/>
            <person name="Beisson J."/>
            <person name="Blanc I."/>
            <person name="Bouhouche K."/>
            <person name="Camara F."/>
            <person name="Duharcourt S."/>
            <person name="Guigo R."/>
            <person name="Gogendeau D."/>
            <person name="Katinka M."/>
            <person name="Keller A.-M."/>
            <person name="Kissmehl R."/>
            <person name="Klotz C."/>
            <person name="Koll F."/>
            <person name="Le Moue A."/>
            <person name="Lepere C."/>
            <person name="Malinsky S."/>
            <person name="Nowacki M."/>
            <person name="Nowak J.K."/>
            <person name="Plattner H."/>
            <person name="Poulain J."/>
            <person name="Ruiz F."/>
            <person name="Serrano V."/>
            <person name="Zagulski M."/>
            <person name="Dessen P."/>
            <person name="Betermier M."/>
            <person name="Weissenbach J."/>
            <person name="Scarpelli C."/>
            <person name="Schachter V."/>
            <person name="Sperling L."/>
            <person name="Meyer E."/>
            <person name="Cohen J."/>
            <person name="Wincker P."/>
        </authorList>
    </citation>
    <scope>NUCLEOTIDE SEQUENCE [LARGE SCALE GENOMIC DNA]</scope>
    <source>
        <strain evidence="3 4">Stock d4-2</strain>
    </source>
</reference>
<dbReference type="KEGG" id="ptm:GSPATT00005863001"/>
<gene>
    <name evidence="3" type="ORF">GSPATT00005863001</name>
</gene>
<name>A0BZP4_PARTE</name>
<dbReference type="EMBL" id="CT868030">
    <property type="protein sequence ID" value="CAK64011.1"/>
    <property type="molecule type" value="Genomic_DNA"/>
</dbReference>
<keyword evidence="1" id="KW-0175">Coiled coil</keyword>
<evidence type="ECO:0000256" key="1">
    <source>
        <dbReference type="SAM" id="Coils"/>
    </source>
</evidence>
<dbReference type="AlphaFoldDB" id="A0BZP4"/>
<dbReference type="OMA" id="HYSIGEN"/>
<evidence type="ECO:0000313" key="4">
    <source>
        <dbReference type="Proteomes" id="UP000000600"/>
    </source>
</evidence>
<dbReference type="OrthoDB" id="295670at2759"/>
<feature type="region of interest" description="Disordered" evidence="2">
    <location>
        <begin position="305"/>
        <end position="329"/>
    </location>
</feature>
<protein>
    <submittedName>
        <fullName evidence="3">Uncharacterized protein</fullName>
    </submittedName>
</protein>
<evidence type="ECO:0000256" key="2">
    <source>
        <dbReference type="SAM" id="MobiDB-lite"/>
    </source>
</evidence>
<keyword evidence="4" id="KW-1185">Reference proteome</keyword>
<feature type="coiled-coil region" evidence="1">
    <location>
        <begin position="251"/>
        <end position="292"/>
    </location>
</feature>
<dbReference type="InParanoid" id="A0BZP4"/>
<sequence>MQFNFSAQTLTEQKKDVRTKSYMFSNISSALYSKKDDEFIINFIENGKILSQNYKAKFQNQRDQLVKLAIFAKEIFEETKPTLEFHNPNTKQDLNLFKVQHYSIGENSKTVSSKVTNLFFDQVSTKNYFLWNDSYIPPHSLLKTSAQKLASLGQSKTVHFTIGKSQMLVSRDEDLRQIIQVIPLKKEYLAFSRDENVVQLQVLNNTRKYRFHDKQSASQFVQKLISVQNQKASATPLMTEYPFGQHLQNIVRSKKSAIQKLNSQIAQYEQKVQQLKVQRQQLLSEFNDLDLDKVDDDELMINKEKEQQNKQSSFEPASLFKAPVKFKDE</sequence>
<proteinExistence type="predicted"/>
<dbReference type="Proteomes" id="UP000000600">
    <property type="component" value="Unassembled WGS sequence"/>
</dbReference>
<dbReference type="RefSeq" id="XP_001431409.1">
    <property type="nucleotide sequence ID" value="XM_001431372.1"/>
</dbReference>
<accession>A0BZP4</accession>